<dbReference type="RefSeq" id="WP_247956362.1">
    <property type="nucleotide sequence ID" value="NZ_CP078077.1"/>
</dbReference>
<feature type="domain" description="Dyp-type peroxidase C-terminal" evidence="8">
    <location>
        <begin position="142"/>
        <end position="304"/>
    </location>
</feature>
<accession>A0ABY4ISZ2</accession>
<dbReference type="InterPro" id="IPR048327">
    <property type="entry name" value="Dyp_perox_N"/>
</dbReference>
<evidence type="ECO:0000313" key="10">
    <source>
        <dbReference type="Proteomes" id="UP000831963"/>
    </source>
</evidence>
<evidence type="ECO:0000256" key="1">
    <source>
        <dbReference type="ARBA" id="ARBA00001970"/>
    </source>
</evidence>
<protein>
    <submittedName>
        <fullName evidence="9">Dyp-type peroxidase</fullName>
    </submittedName>
</protein>
<keyword evidence="10" id="KW-1185">Reference proteome</keyword>
<comment type="similarity">
    <text evidence="6">Belongs to the DyP-type peroxidase family.</text>
</comment>
<dbReference type="PANTHER" id="PTHR30521:SF0">
    <property type="entry name" value="DYP-TYPE PEROXIDASE FAMILY PROTEIN"/>
    <property type="match status" value="1"/>
</dbReference>
<evidence type="ECO:0000256" key="6">
    <source>
        <dbReference type="ARBA" id="ARBA00025737"/>
    </source>
</evidence>
<gene>
    <name evidence="9" type="ORF">KV396_16205</name>
</gene>
<organism evidence="9 10">
    <name type="scientific">Microbacterium galbinum</name>
    <dbReference type="NCBI Taxonomy" id="2851646"/>
    <lineage>
        <taxon>Bacteria</taxon>
        <taxon>Bacillati</taxon>
        <taxon>Actinomycetota</taxon>
        <taxon>Actinomycetes</taxon>
        <taxon>Micrococcales</taxon>
        <taxon>Microbacteriaceae</taxon>
        <taxon>Microbacterium</taxon>
    </lineage>
</organism>
<comment type="cofactor">
    <cofactor evidence="1">
        <name>heme b</name>
        <dbReference type="ChEBI" id="CHEBI:60344"/>
    </cofactor>
</comment>
<dbReference type="InterPro" id="IPR006314">
    <property type="entry name" value="Dyp_peroxidase"/>
</dbReference>
<evidence type="ECO:0000259" key="7">
    <source>
        <dbReference type="Pfam" id="PF04261"/>
    </source>
</evidence>
<evidence type="ECO:0000259" key="8">
    <source>
        <dbReference type="Pfam" id="PF20628"/>
    </source>
</evidence>
<keyword evidence="2 9" id="KW-0575">Peroxidase</keyword>
<dbReference type="GO" id="GO:0004601">
    <property type="term" value="F:peroxidase activity"/>
    <property type="evidence" value="ECO:0007669"/>
    <property type="project" value="UniProtKB-KW"/>
</dbReference>
<dbReference type="InterPro" id="IPR048328">
    <property type="entry name" value="Dyp_perox_C"/>
</dbReference>
<evidence type="ECO:0000256" key="3">
    <source>
        <dbReference type="ARBA" id="ARBA00022723"/>
    </source>
</evidence>
<evidence type="ECO:0000256" key="5">
    <source>
        <dbReference type="ARBA" id="ARBA00023004"/>
    </source>
</evidence>
<keyword evidence="5" id="KW-0408">Iron</keyword>
<reference evidence="9 10" key="1">
    <citation type="submission" date="2021-06" db="EMBL/GenBank/DDBJ databases">
        <title>Genome-based taxonomic framework of Microbacterium strains isolated from marine environment, the description of four new species and reclassification of four preexisting species.</title>
        <authorList>
            <person name="Lee S.D."/>
            <person name="Kim S.-M."/>
            <person name="Byeon Y.-S."/>
            <person name="Yang H.L."/>
            <person name="Kim I.S."/>
        </authorList>
    </citation>
    <scope>NUCLEOTIDE SEQUENCE [LARGE SCALE GENOMIC DNA]</scope>
    <source>
        <strain evidence="9 10">SSW1-36</strain>
    </source>
</reference>
<sequence length="314" mass="33821">MTDQDPRGAVQAVASPLTANAVFLVVDVAPGAADRVRDVLADLAGSIKSLAFPYSDSALTCTVGIGSAIWAELTALPRPAQLRPFTPVVGAHHTAPSTPGDLLFHIRAERADVCFEFERRLLESLGDAVRVVDETVGFRSFDRRDLLGFIDGTANPIGAELDAAVLVGDEDPAHRGGSYIVTQKYLHPLAAWRALPTETQEAIIGRTKLENVELDDAPSGQQSHKSLATIVDEQGVEHDIQRDNMPFGRPGHDEFGTYFLGCSRDLSVIQRMLERMFLGDPPGLHDRLLDFSTAVTGSVFFAPRPDVLAALGDG</sequence>
<evidence type="ECO:0000256" key="2">
    <source>
        <dbReference type="ARBA" id="ARBA00022559"/>
    </source>
</evidence>
<keyword evidence="4" id="KW-0560">Oxidoreductase</keyword>
<dbReference type="PROSITE" id="PS51404">
    <property type="entry name" value="DYP_PEROXIDASE"/>
    <property type="match status" value="1"/>
</dbReference>
<dbReference type="SUPFAM" id="SSF54909">
    <property type="entry name" value="Dimeric alpha+beta barrel"/>
    <property type="match status" value="1"/>
</dbReference>
<dbReference type="EMBL" id="CP078077">
    <property type="protein sequence ID" value="UPL15916.1"/>
    <property type="molecule type" value="Genomic_DNA"/>
</dbReference>
<evidence type="ECO:0000313" key="9">
    <source>
        <dbReference type="EMBL" id="UPL15916.1"/>
    </source>
</evidence>
<dbReference type="Proteomes" id="UP000831963">
    <property type="component" value="Chromosome"/>
</dbReference>
<dbReference type="PANTHER" id="PTHR30521">
    <property type="entry name" value="DEFERROCHELATASE/PEROXIDASE"/>
    <property type="match status" value="1"/>
</dbReference>
<keyword evidence="3" id="KW-0479">Metal-binding</keyword>
<dbReference type="InterPro" id="IPR011008">
    <property type="entry name" value="Dimeric_a/b-barrel"/>
</dbReference>
<evidence type="ECO:0000256" key="4">
    <source>
        <dbReference type="ARBA" id="ARBA00023002"/>
    </source>
</evidence>
<feature type="domain" description="Dyp-type peroxidase N-terminal" evidence="7">
    <location>
        <begin position="11"/>
        <end position="139"/>
    </location>
</feature>
<dbReference type="Pfam" id="PF20628">
    <property type="entry name" value="Dyp_perox_C"/>
    <property type="match status" value="1"/>
</dbReference>
<dbReference type="NCBIfam" id="TIGR01413">
    <property type="entry name" value="Dyp_perox_fam"/>
    <property type="match status" value="1"/>
</dbReference>
<name>A0ABY4ISZ2_9MICO</name>
<dbReference type="Pfam" id="PF04261">
    <property type="entry name" value="Dyp_perox_N"/>
    <property type="match status" value="1"/>
</dbReference>
<proteinExistence type="inferred from homology"/>